<organism evidence="1 2">
    <name type="scientific">Willisornis vidua</name>
    <name type="common">Xingu scale-backed antbird</name>
    <dbReference type="NCBI Taxonomy" id="1566151"/>
    <lineage>
        <taxon>Eukaryota</taxon>
        <taxon>Metazoa</taxon>
        <taxon>Chordata</taxon>
        <taxon>Craniata</taxon>
        <taxon>Vertebrata</taxon>
        <taxon>Euteleostomi</taxon>
        <taxon>Archelosauria</taxon>
        <taxon>Archosauria</taxon>
        <taxon>Dinosauria</taxon>
        <taxon>Saurischia</taxon>
        <taxon>Theropoda</taxon>
        <taxon>Coelurosauria</taxon>
        <taxon>Aves</taxon>
        <taxon>Neognathae</taxon>
        <taxon>Neoaves</taxon>
        <taxon>Telluraves</taxon>
        <taxon>Australaves</taxon>
        <taxon>Passeriformes</taxon>
        <taxon>Thamnophilidae</taxon>
        <taxon>Willisornis</taxon>
    </lineage>
</organism>
<evidence type="ECO:0000313" key="2">
    <source>
        <dbReference type="Proteomes" id="UP001145742"/>
    </source>
</evidence>
<reference evidence="1" key="1">
    <citation type="submission" date="2019-10" db="EMBL/GenBank/DDBJ databases">
        <authorList>
            <person name="Soares A.E.R."/>
            <person name="Aleixo A."/>
            <person name="Schneider P."/>
            <person name="Miyaki C.Y."/>
            <person name="Schneider M.P."/>
            <person name="Mello C."/>
            <person name="Vasconcelos A.T.R."/>
        </authorList>
    </citation>
    <scope>NUCLEOTIDE SEQUENCE</scope>
    <source>
        <tissue evidence="1">Muscle</tissue>
    </source>
</reference>
<keyword evidence="2" id="KW-1185">Reference proteome</keyword>
<gene>
    <name evidence="1" type="ORF">WISP_00351</name>
</gene>
<evidence type="ECO:0000313" key="1">
    <source>
        <dbReference type="EMBL" id="KAJ7428967.1"/>
    </source>
</evidence>
<comment type="caution">
    <text evidence="1">The sequence shown here is derived from an EMBL/GenBank/DDBJ whole genome shotgun (WGS) entry which is preliminary data.</text>
</comment>
<accession>A0ABQ9DVL2</accession>
<proteinExistence type="predicted"/>
<dbReference type="Proteomes" id="UP001145742">
    <property type="component" value="Unassembled WGS sequence"/>
</dbReference>
<protein>
    <submittedName>
        <fullName evidence="1">Uncharacterized protein</fullName>
    </submittedName>
</protein>
<name>A0ABQ9DVL2_9PASS</name>
<dbReference type="EMBL" id="WHWB01002277">
    <property type="protein sequence ID" value="KAJ7428967.1"/>
    <property type="molecule type" value="Genomic_DNA"/>
</dbReference>
<sequence length="75" mass="7551">MEAAMAAPAPAELRVLVWPRSLEPWGVPRGAARARLSRAQDALGSLLAPGGISVQALPGGAGRARGAALPGAWAE</sequence>